<dbReference type="InterPro" id="IPR007345">
    <property type="entry name" value="Polysacch_pyruvyl_Trfase"/>
</dbReference>
<dbReference type="EMBL" id="WTYW01000001">
    <property type="protein sequence ID" value="MXO85209.1"/>
    <property type="molecule type" value="Genomic_DNA"/>
</dbReference>
<dbReference type="AlphaFoldDB" id="A0A844ZHK8"/>
<dbReference type="RefSeq" id="WP_160681628.1">
    <property type="nucleotide sequence ID" value="NZ_WTYW01000001.1"/>
</dbReference>
<keyword evidence="3" id="KW-1185">Reference proteome</keyword>
<dbReference type="OrthoDB" id="5242601at2"/>
<proteinExistence type="predicted"/>
<organism evidence="2 3">
    <name type="scientific">Parapontixanthobacter aurantiacus</name>
    <dbReference type="NCBI Taxonomy" id="1463599"/>
    <lineage>
        <taxon>Bacteria</taxon>
        <taxon>Pseudomonadati</taxon>
        <taxon>Pseudomonadota</taxon>
        <taxon>Alphaproteobacteria</taxon>
        <taxon>Sphingomonadales</taxon>
        <taxon>Erythrobacteraceae</taxon>
        <taxon>Parapontixanthobacter</taxon>
    </lineage>
</organism>
<sequence>MASRRLSFDDIASLLKGLGGKIHYVPNTGNAGDSLIAEATYQFLEEHGIDYSVGRLDERLSEKRIVVVGGGGNFNGQYGNVRNFLNANFDRFERLVILPHTIRGEPELLGRMDDRFTLICREFPSYEHCAAVASKANVYLSDDMALAWNVDKTLAYVRSLKAHDRVDRAFLYRQAKHEFRLLQYRACKKTGSLNAFRKDIESSGNALPPNNADLSDIFATDNMTRRFAASAVSFLVRYLASVKEVHSDRLHVSIIAAMLGKTVFMHDNNYGKNSSVYENSLEHRFANIAFVGRPERQVAA</sequence>
<name>A0A844ZHK8_9SPHN</name>
<gene>
    <name evidence="2" type="ORF">GRI38_04120</name>
</gene>
<reference evidence="2 3" key="1">
    <citation type="submission" date="2019-12" db="EMBL/GenBank/DDBJ databases">
        <title>Genomic-based taxomic classification of the family Erythrobacteraceae.</title>
        <authorList>
            <person name="Xu L."/>
        </authorList>
    </citation>
    <scope>NUCLEOTIDE SEQUENCE [LARGE SCALE GENOMIC DNA]</scope>
    <source>
        <strain evidence="2 3">MCCC 1A09962</strain>
    </source>
</reference>
<accession>A0A844ZHK8</accession>
<evidence type="ECO:0000313" key="2">
    <source>
        <dbReference type="EMBL" id="MXO85209.1"/>
    </source>
</evidence>
<comment type="caution">
    <text evidence="2">The sequence shown here is derived from an EMBL/GenBank/DDBJ whole genome shotgun (WGS) entry which is preliminary data.</text>
</comment>
<protein>
    <recommendedName>
        <fullName evidence="1">Polysaccharide pyruvyl transferase domain-containing protein</fullName>
    </recommendedName>
</protein>
<dbReference type="Pfam" id="PF04230">
    <property type="entry name" value="PS_pyruv_trans"/>
    <property type="match status" value="1"/>
</dbReference>
<dbReference type="Proteomes" id="UP000433104">
    <property type="component" value="Unassembled WGS sequence"/>
</dbReference>
<evidence type="ECO:0000259" key="1">
    <source>
        <dbReference type="Pfam" id="PF04230"/>
    </source>
</evidence>
<evidence type="ECO:0000313" key="3">
    <source>
        <dbReference type="Proteomes" id="UP000433104"/>
    </source>
</evidence>
<feature type="domain" description="Polysaccharide pyruvyl transferase" evidence="1">
    <location>
        <begin position="30"/>
        <end position="265"/>
    </location>
</feature>